<dbReference type="GeneID" id="18668923"/>
<dbReference type="OrthoDB" id="7191706at2"/>
<keyword evidence="3" id="KW-1185">Reference proteome</keyword>
<dbReference type="HOGENOM" id="CLU_3115916_0_0_5"/>
<feature type="region of interest" description="Disordered" evidence="1">
    <location>
        <begin position="1"/>
        <end position="50"/>
    </location>
</feature>
<dbReference type="KEGG" id="ccs:CCNA_03975"/>
<sequence length="50" mass="5462">MIEQRILPRETGEGDREAVEGAQPLGTPPPSRRVFAARHLPRLAGEEGGR</sequence>
<dbReference type="EMBL" id="CP001340">
    <property type="protein sequence ID" value="AHI88578.1"/>
    <property type="molecule type" value="Genomic_DNA"/>
</dbReference>
<evidence type="ECO:0000313" key="3">
    <source>
        <dbReference type="Proteomes" id="UP000001364"/>
    </source>
</evidence>
<dbReference type="Proteomes" id="UP000001364">
    <property type="component" value="Chromosome"/>
</dbReference>
<gene>
    <name evidence="2" type="ordered locus">CCNA_03975</name>
</gene>
<accession>A0A0H3IWK3</accession>
<dbReference type="RefSeq" id="YP_009020547.1">
    <property type="nucleotide sequence ID" value="NC_011916.1"/>
</dbReference>
<name>A0A0H3IWK3_CAUVN</name>
<proteinExistence type="predicted"/>
<protein>
    <submittedName>
        <fullName evidence="2">Uncharacterized protein</fullName>
    </submittedName>
</protein>
<dbReference type="AlphaFoldDB" id="A0A0H3IWK3"/>
<evidence type="ECO:0000256" key="1">
    <source>
        <dbReference type="SAM" id="MobiDB-lite"/>
    </source>
</evidence>
<reference evidence="2 3" key="1">
    <citation type="journal article" date="2010" name="J. Bacteriol.">
        <title>The genetic basis of laboratory adaptation in Caulobacter crescentus.</title>
        <authorList>
            <person name="Marks M.E."/>
            <person name="Castro-Rojas C.M."/>
            <person name="Teiling C."/>
            <person name="Du L."/>
            <person name="Kapatral V."/>
            <person name="Walunas T.L."/>
            <person name="Crosson S."/>
        </authorList>
    </citation>
    <scope>NUCLEOTIDE SEQUENCE [LARGE SCALE GENOMIC DNA]</scope>
    <source>
        <strain evidence="3">NA1000 / CB15N</strain>
    </source>
</reference>
<organism evidence="2 3">
    <name type="scientific">Caulobacter vibrioides (strain NA1000 / CB15N)</name>
    <name type="common">Caulobacter crescentus</name>
    <dbReference type="NCBI Taxonomy" id="565050"/>
    <lineage>
        <taxon>Bacteria</taxon>
        <taxon>Pseudomonadati</taxon>
        <taxon>Pseudomonadota</taxon>
        <taxon>Alphaproteobacteria</taxon>
        <taxon>Caulobacterales</taxon>
        <taxon>Caulobacteraceae</taxon>
        <taxon>Caulobacter</taxon>
    </lineage>
</organism>
<evidence type="ECO:0000313" key="2">
    <source>
        <dbReference type="EMBL" id="AHI88578.1"/>
    </source>
</evidence>
<dbReference type="RefSeq" id="WP_024265828.1">
    <property type="nucleotide sequence ID" value="NC_011916.1"/>
</dbReference>
<feature type="compositionally biased region" description="Basic and acidic residues" evidence="1">
    <location>
        <begin position="1"/>
        <end position="19"/>
    </location>
</feature>